<name>E5A0Y0_LEPMJ</name>
<dbReference type="InParanoid" id="E5A0Y0"/>
<dbReference type="HOGENOM" id="CLU_912383_0_0_1"/>
<feature type="compositionally biased region" description="Polar residues" evidence="1">
    <location>
        <begin position="284"/>
        <end position="299"/>
    </location>
</feature>
<dbReference type="GeneID" id="13280918"/>
<evidence type="ECO:0000313" key="3">
    <source>
        <dbReference type="Proteomes" id="UP000002668"/>
    </source>
</evidence>
<dbReference type="AlphaFoldDB" id="E5A0Y0"/>
<organism evidence="3">
    <name type="scientific">Leptosphaeria maculans (strain JN3 / isolate v23.1.3 / race Av1-4-5-6-7-8)</name>
    <name type="common">Blackleg fungus</name>
    <name type="synonym">Phoma lingam</name>
    <dbReference type="NCBI Taxonomy" id="985895"/>
    <lineage>
        <taxon>Eukaryota</taxon>
        <taxon>Fungi</taxon>
        <taxon>Dikarya</taxon>
        <taxon>Ascomycota</taxon>
        <taxon>Pezizomycotina</taxon>
        <taxon>Dothideomycetes</taxon>
        <taxon>Pleosporomycetidae</taxon>
        <taxon>Pleosporales</taxon>
        <taxon>Pleosporineae</taxon>
        <taxon>Leptosphaeriaceae</taxon>
        <taxon>Plenodomus</taxon>
        <taxon>Plenodomus lingam/Leptosphaeria maculans species complex</taxon>
    </lineage>
</organism>
<accession>E5A0Y0</accession>
<keyword evidence="3" id="KW-1185">Reference proteome</keyword>
<evidence type="ECO:0000313" key="2">
    <source>
        <dbReference type="EMBL" id="CBX97276.1"/>
    </source>
</evidence>
<sequence>MANPTWVVPAVRLRFWGGAEKRASTLLTCTIDDLLSLGIQGFRKPACSVTYLADERGADTRNSSATQWHGPAAYHQKLECHVRSQWEYESLPLARPSNSNRTEYSVHMQVREDTNCSDCAQQASWPKSQCNLTMASGNWGSAKCKSSNLRPHSHSNFTPRFHNHHSLLSPAARGANMTIHDVSNTRMRTKRTLSSHAYDASKRKIHVPHTRLRLLCQPRLSPLSDSAIIENGLEDRFRMPSPSRAIMSTIEGGARGHDGKQGKKQPWQPHSPCSPRGTRGWPRNHTQPGNPQSSNPSTEQRPKAR</sequence>
<dbReference type="EMBL" id="FP929131">
    <property type="protein sequence ID" value="CBX97276.1"/>
    <property type="molecule type" value="Genomic_DNA"/>
</dbReference>
<evidence type="ECO:0000256" key="1">
    <source>
        <dbReference type="SAM" id="MobiDB-lite"/>
    </source>
</evidence>
<proteinExistence type="predicted"/>
<reference evidence="3" key="1">
    <citation type="journal article" date="2011" name="Nat. Commun.">
        <title>Effector diversification within compartments of the Leptosphaeria maculans genome affected by Repeat-Induced Point mutations.</title>
        <authorList>
            <person name="Rouxel T."/>
            <person name="Grandaubert J."/>
            <person name="Hane J.K."/>
            <person name="Hoede C."/>
            <person name="van de Wouw A.P."/>
            <person name="Couloux A."/>
            <person name="Dominguez V."/>
            <person name="Anthouard V."/>
            <person name="Bally P."/>
            <person name="Bourras S."/>
            <person name="Cozijnsen A.J."/>
            <person name="Ciuffetti L.M."/>
            <person name="Degrave A."/>
            <person name="Dilmaghani A."/>
            <person name="Duret L."/>
            <person name="Fudal I."/>
            <person name="Goodwin S.B."/>
            <person name="Gout L."/>
            <person name="Glaser N."/>
            <person name="Linglin J."/>
            <person name="Kema G.H.J."/>
            <person name="Lapalu N."/>
            <person name="Lawrence C.B."/>
            <person name="May K."/>
            <person name="Meyer M."/>
            <person name="Ollivier B."/>
            <person name="Poulain J."/>
            <person name="Schoch C.L."/>
            <person name="Simon A."/>
            <person name="Spatafora J.W."/>
            <person name="Stachowiak A."/>
            <person name="Turgeon B.G."/>
            <person name="Tyler B.M."/>
            <person name="Vincent D."/>
            <person name="Weissenbach J."/>
            <person name="Amselem J."/>
            <person name="Quesneville H."/>
            <person name="Oliver R.P."/>
            <person name="Wincker P."/>
            <person name="Balesdent M.-H."/>
            <person name="Howlett B.J."/>
        </authorList>
    </citation>
    <scope>NUCLEOTIDE SEQUENCE [LARGE SCALE GENOMIC DNA]</scope>
    <source>
        <strain evidence="3">JN3 / isolate v23.1.3 / race Av1-4-5-6-7-8</strain>
    </source>
</reference>
<dbReference type="VEuPathDB" id="FungiDB:LEMA_P104070.1"/>
<feature type="region of interest" description="Disordered" evidence="1">
    <location>
        <begin position="251"/>
        <end position="305"/>
    </location>
</feature>
<gene>
    <name evidence="2" type="ORF">LEMA_P104070.1</name>
</gene>
<dbReference type="Proteomes" id="UP000002668">
    <property type="component" value="Genome"/>
</dbReference>
<protein>
    <submittedName>
        <fullName evidence="2">Predicted protein</fullName>
    </submittedName>
</protein>